<dbReference type="eggNOG" id="ENOG502ZCBJ">
    <property type="taxonomic scope" value="Bacteria"/>
</dbReference>
<dbReference type="Proteomes" id="UP000016540">
    <property type="component" value="Unassembled WGS sequence"/>
</dbReference>
<accession>R8B5J3</accession>
<evidence type="ECO:0000313" key="2">
    <source>
        <dbReference type="Proteomes" id="UP000016540"/>
    </source>
</evidence>
<reference evidence="1 2" key="1">
    <citation type="journal article" date="2013" name="Genome Announc.">
        <title>Draft Genome Sequence of the Moderately Halophilic Bacterium Marinobacter lipolyticus Strain SM19.</title>
        <authorList>
            <person name="Papke R.T."/>
            <person name="de la Haba R.R."/>
            <person name="Infante-Dominguez C."/>
            <person name="Perez D."/>
            <person name="Sanchez-Porro C."/>
            <person name="Lapierre P."/>
            <person name="Ventosa A."/>
        </authorList>
    </citation>
    <scope>NUCLEOTIDE SEQUENCE [LARGE SCALE GENOMIC DNA]</scope>
    <source>
        <strain evidence="1 2">SM19</strain>
    </source>
</reference>
<evidence type="ECO:0000313" key="1">
    <source>
        <dbReference type="EMBL" id="EON93862.1"/>
    </source>
</evidence>
<sequence length="411" mass="45078">MANVAEKETINPELPGGLIPLESWRLPETSVHRSIKGALRNTWIQVRAGFSPDDEAFESLDDLPVLSRGQIERFAPDPDYGRIARLLLQSVVESPVNNPVSFLVAPPFSGVRKALTVLADEDSGHSRHLIMPPDNLLMSDSDAREWWDACDFSTPWVIPELASFWLRHRSGLALVRELLRRVAAGEAGEGLIGCSSWCWQFWSYYLPDARFQPLTPAPMDAGKLGLWLGGLGVPSSDSGVVARMADTGLWVLPSDPDVLGEGQKTANFLRDLAALSRGIPGIALGIWQKALRARPEEEQLEPLEKGDHQSVRAQCWVAPLNKLSLPVVPSAAGRGLAFILHALLLHDGLGGDRLELVTGMKGHEAALALNRLLRADLVEYHESDGVWRVTPLGYPAIRRQLQSDGFPVDAF</sequence>
<keyword evidence="2" id="KW-1185">Reference proteome</keyword>
<dbReference type="STRING" id="1318628.MARLIPOL_02120"/>
<dbReference type="EMBL" id="ASAD01000004">
    <property type="protein sequence ID" value="EON93862.1"/>
    <property type="molecule type" value="Genomic_DNA"/>
</dbReference>
<dbReference type="PATRIC" id="fig|1318628.3.peg.422"/>
<gene>
    <name evidence="1" type="ORF">MARLIPOL_02120</name>
</gene>
<dbReference type="HOGENOM" id="CLU_054939_0_0_6"/>
<organism evidence="1 2">
    <name type="scientific">Marinobacter lipolyticus SM19</name>
    <dbReference type="NCBI Taxonomy" id="1318628"/>
    <lineage>
        <taxon>Bacteria</taxon>
        <taxon>Pseudomonadati</taxon>
        <taxon>Pseudomonadota</taxon>
        <taxon>Gammaproteobacteria</taxon>
        <taxon>Pseudomonadales</taxon>
        <taxon>Marinobacteraceae</taxon>
        <taxon>Marinobacter</taxon>
    </lineage>
</organism>
<proteinExistence type="predicted"/>
<protein>
    <submittedName>
        <fullName evidence="1">Uncharacterized protein</fullName>
    </submittedName>
</protein>
<dbReference type="RefSeq" id="WP_012136417.1">
    <property type="nucleotide sequence ID" value="NZ_KE007306.1"/>
</dbReference>
<comment type="caution">
    <text evidence="1">The sequence shown here is derived from an EMBL/GenBank/DDBJ whole genome shotgun (WGS) entry which is preliminary data.</text>
</comment>
<dbReference type="AlphaFoldDB" id="R8B5J3"/>
<name>R8B5J3_9GAMM</name>